<feature type="region of interest" description="Disordered" evidence="1">
    <location>
        <begin position="31"/>
        <end position="110"/>
    </location>
</feature>
<evidence type="ECO:0000256" key="1">
    <source>
        <dbReference type="SAM" id="MobiDB-lite"/>
    </source>
</evidence>
<comment type="caution">
    <text evidence="2">The sequence shown here is derived from an EMBL/GenBank/DDBJ whole genome shotgun (WGS) entry which is preliminary data.</text>
</comment>
<dbReference type="AlphaFoldDB" id="A0AAV6JSI2"/>
<sequence>MENAARDNKKTRIMPQPIHVVAITVNILMMPQTSSSVDADDDEDEDEEETGSEEEEEDGRMRTMIDKARGGRGNKEESGDESQDLWARVQRECRGRGSDSIYKIKRSLQP</sequence>
<dbReference type="EMBL" id="JACTNZ010000006">
    <property type="protein sequence ID" value="KAG5543355.1"/>
    <property type="molecule type" value="Genomic_DNA"/>
</dbReference>
<feature type="compositionally biased region" description="Basic and acidic residues" evidence="1">
    <location>
        <begin position="59"/>
        <end position="77"/>
    </location>
</feature>
<gene>
    <name evidence="2" type="ORF">RHGRI_016175</name>
</gene>
<name>A0AAV6JSI2_9ERIC</name>
<organism evidence="2 3">
    <name type="scientific">Rhododendron griersonianum</name>
    <dbReference type="NCBI Taxonomy" id="479676"/>
    <lineage>
        <taxon>Eukaryota</taxon>
        <taxon>Viridiplantae</taxon>
        <taxon>Streptophyta</taxon>
        <taxon>Embryophyta</taxon>
        <taxon>Tracheophyta</taxon>
        <taxon>Spermatophyta</taxon>
        <taxon>Magnoliopsida</taxon>
        <taxon>eudicotyledons</taxon>
        <taxon>Gunneridae</taxon>
        <taxon>Pentapetalae</taxon>
        <taxon>asterids</taxon>
        <taxon>Ericales</taxon>
        <taxon>Ericaceae</taxon>
        <taxon>Ericoideae</taxon>
        <taxon>Rhodoreae</taxon>
        <taxon>Rhododendron</taxon>
    </lineage>
</organism>
<keyword evidence="3" id="KW-1185">Reference proteome</keyword>
<evidence type="ECO:0000313" key="3">
    <source>
        <dbReference type="Proteomes" id="UP000823749"/>
    </source>
</evidence>
<accession>A0AAV6JSI2</accession>
<protein>
    <submittedName>
        <fullName evidence="2">Uncharacterized protein</fullName>
    </submittedName>
</protein>
<dbReference type="Proteomes" id="UP000823749">
    <property type="component" value="Chromosome 6"/>
</dbReference>
<feature type="compositionally biased region" description="Acidic residues" evidence="1">
    <location>
        <begin position="38"/>
        <end position="58"/>
    </location>
</feature>
<proteinExistence type="predicted"/>
<evidence type="ECO:0000313" key="2">
    <source>
        <dbReference type="EMBL" id="KAG5543355.1"/>
    </source>
</evidence>
<reference evidence="2 3" key="1">
    <citation type="submission" date="2020-08" db="EMBL/GenBank/DDBJ databases">
        <title>Plant Genome Project.</title>
        <authorList>
            <person name="Zhang R.-G."/>
        </authorList>
    </citation>
    <scope>NUCLEOTIDE SEQUENCE [LARGE SCALE GENOMIC DNA]</scope>
    <source>
        <strain evidence="2">WSP0</strain>
        <tissue evidence="2">Leaf</tissue>
    </source>
</reference>